<evidence type="ECO:0000256" key="4">
    <source>
        <dbReference type="ARBA" id="ARBA00023136"/>
    </source>
</evidence>
<dbReference type="InterPro" id="IPR050768">
    <property type="entry name" value="UPF0353/GerABKA_families"/>
</dbReference>
<name>A0A5E6M6N6_9BACT</name>
<dbReference type="OrthoDB" id="6206554at2"/>
<dbReference type="Proteomes" id="UP000334923">
    <property type="component" value="Unassembled WGS sequence"/>
</dbReference>
<dbReference type="InterPro" id="IPR036465">
    <property type="entry name" value="vWFA_dom_sf"/>
</dbReference>
<evidence type="ECO:0000256" key="2">
    <source>
        <dbReference type="ARBA" id="ARBA00022692"/>
    </source>
</evidence>
<sequence>MGHLRLGQPFFLLLTALLPLLFWARSRRKSSAWLLPFSGRWKPKRKTGSGKMAIFCAYAGLVLAIIALARPLEERGIFRIPREGYDILLVLDLSGSMLAEDYERGGRTVSRFEAVQGVVKSFLEKRVGDRIGLVAFSGRAYTVSPLTFDHRWLDRQIDRLEVGMIEDGTAIGDAVGLALTRLAGKQAKEAEKRKGKFLILLTDGGNNCGALSPDEAIDLAMQKRIPIFTIGAGRLGEANSSLFEDGGQNAANEMSPSDLDEELLQRMAKQTGGRYFRALDEGTIREAFAAIDAEKKVAFSDRPGLLTDDLYPYFLAPALLLWGLALFLARRRLLA</sequence>
<keyword evidence="3 5" id="KW-1133">Transmembrane helix</keyword>
<protein>
    <recommendedName>
        <fullName evidence="6">VWFA domain-containing protein</fullName>
    </recommendedName>
</protein>
<organism evidence="7 8">
    <name type="scientific">Methylacidimicrobium tartarophylax</name>
    <dbReference type="NCBI Taxonomy" id="1041768"/>
    <lineage>
        <taxon>Bacteria</taxon>
        <taxon>Pseudomonadati</taxon>
        <taxon>Verrucomicrobiota</taxon>
        <taxon>Methylacidimicrobium</taxon>
    </lineage>
</organism>
<dbReference type="SMART" id="SM00327">
    <property type="entry name" value="VWA"/>
    <property type="match status" value="1"/>
</dbReference>
<evidence type="ECO:0000256" key="5">
    <source>
        <dbReference type="SAM" id="Phobius"/>
    </source>
</evidence>
<evidence type="ECO:0000313" key="8">
    <source>
        <dbReference type="Proteomes" id="UP000334923"/>
    </source>
</evidence>
<reference evidence="7 8" key="1">
    <citation type="submission" date="2019-09" db="EMBL/GenBank/DDBJ databases">
        <authorList>
            <person name="Cremers G."/>
        </authorList>
    </citation>
    <scope>NUCLEOTIDE SEQUENCE [LARGE SCALE GENOMIC DNA]</scope>
    <source>
        <strain evidence="7">4A</strain>
    </source>
</reference>
<keyword evidence="1" id="KW-1003">Cell membrane</keyword>
<keyword evidence="2 5" id="KW-0812">Transmembrane</keyword>
<dbReference type="EMBL" id="CABFVA020000006">
    <property type="protein sequence ID" value="VVM04600.1"/>
    <property type="molecule type" value="Genomic_DNA"/>
</dbReference>
<dbReference type="PANTHER" id="PTHR22550:SF5">
    <property type="entry name" value="LEUCINE ZIPPER PROTEIN 4"/>
    <property type="match status" value="1"/>
</dbReference>
<dbReference type="Gene3D" id="3.40.50.410">
    <property type="entry name" value="von Willebrand factor, type A domain"/>
    <property type="match status" value="1"/>
</dbReference>
<evidence type="ECO:0000256" key="3">
    <source>
        <dbReference type="ARBA" id="ARBA00022989"/>
    </source>
</evidence>
<dbReference type="InterPro" id="IPR002035">
    <property type="entry name" value="VWF_A"/>
</dbReference>
<evidence type="ECO:0000256" key="1">
    <source>
        <dbReference type="ARBA" id="ARBA00022475"/>
    </source>
</evidence>
<dbReference type="AlphaFoldDB" id="A0A5E6M6N6"/>
<proteinExistence type="predicted"/>
<dbReference type="RefSeq" id="WP_142659062.1">
    <property type="nucleotide sequence ID" value="NZ_CABFVA020000006.1"/>
</dbReference>
<dbReference type="Pfam" id="PF00092">
    <property type="entry name" value="VWA"/>
    <property type="match status" value="1"/>
</dbReference>
<gene>
    <name evidence="7" type="ORF">MAMT_00179</name>
</gene>
<evidence type="ECO:0000259" key="6">
    <source>
        <dbReference type="PROSITE" id="PS50234"/>
    </source>
</evidence>
<feature type="domain" description="VWFA" evidence="6">
    <location>
        <begin position="86"/>
        <end position="291"/>
    </location>
</feature>
<accession>A0A5E6M6N6</accession>
<dbReference type="SUPFAM" id="SSF53300">
    <property type="entry name" value="vWA-like"/>
    <property type="match status" value="1"/>
</dbReference>
<keyword evidence="8" id="KW-1185">Reference proteome</keyword>
<evidence type="ECO:0000313" key="7">
    <source>
        <dbReference type="EMBL" id="VVM04600.1"/>
    </source>
</evidence>
<dbReference type="PANTHER" id="PTHR22550">
    <property type="entry name" value="SPORE GERMINATION PROTEIN"/>
    <property type="match status" value="1"/>
</dbReference>
<feature type="transmembrane region" description="Helical" evidence="5">
    <location>
        <begin position="52"/>
        <end position="72"/>
    </location>
</feature>
<dbReference type="PROSITE" id="PS50234">
    <property type="entry name" value="VWFA"/>
    <property type="match status" value="1"/>
</dbReference>
<keyword evidence="4 5" id="KW-0472">Membrane</keyword>
<feature type="transmembrane region" description="Helical" evidence="5">
    <location>
        <begin position="6"/>
        <end position="24"/>
    </location>
</feature>
<feature type="transmembrane region" description="Helical" evidence="5">
    <location>
        <begin position="310"/>
        <end position="329"/>
    </location>
</feature>